<comment type="caution">
    <text evidence="2">The sequence shown here is derived from an EMBL/GenBank/DDBJ whole genome shotgun (WGS) entry which is preliminary data.</text>
</comment>
<dbReference type="Gene3D" id="3.40.50.1820">
    <property type="entry name" value="alpha/beta hydrolase"/>
    <property type="match status" value="1"/>
</dbReference>
<sequence>MTMKRVAQAVTATVLAFLLVLLTTGASGEHPAEQVRGNLDGQRVRVNLPPTTEPKGVAIFFHGQGSNYNHKMDGTWLDALRRDGWVVASSMFHRENWGNPISTEDTMKLWDWAEQQGGGEVKLYIGASMGGTTSLNALVHGERKPACWYGVKPAVDMSTMGNVPGARRFISQAYDGQPYPRDRNPVDTAYKLAQTGATFRFVASPRDPFVPYELNSGEIVSRLNRFGADVSLRTVQGPHDDPSHYSAHDLVAFANECAGTESS</sequence>
<organism evidence="2 3">
    <name type="scientific">Nocardioides marinus</name>
    <dbReference type="NCBI Taxonomy" id="374514"/>
    <lineage>
        <taxon>Bacteria</taxon>
        <taxon>Bacillati</taxon>
        <taxon>Actinomycetota</taxon>
        <taxon>Actinomycetes</taxon>
        <taxon>Propionibacteriales</taxon>
        <taxon>Nocardioidaceae</taxon>
        <taxon>Nocardioides</taxon>
    </lineage>
</organism>
<accession>A0A7Z0C3C1</accession>
<evidence type="ECO:0008006" key="4">
    <source>
        <dbReference type="Google" id="ProtNLM"/>
    </source>
</evidence>
<evidence type="ECO:0000313" key="2">
    <source>
        <dbReference type="EMBL" id="NYI08936.1"/>
    </source>
</evidence>
<feature type="signal peptide" evidence="1">
    <location>
        <begin position="1"/>
        <end position="28"/>
    </location>
</feature>
<dbReference type="EMBL" id="JACBZI010000001">
    <property type="protein sequence ID" value="NYI08936.1"/>
    <property type="molecule type" value="Genomic_DNA"/>
</dbReference>
<evidence type="ECO:0000313" key="3">
    <source>
        <dbReference type="Proteomes" id="UP000537326"/>
    </source>
</evidence>
<dbReference type="AlphaFoldDB" id="A0A7Z0C3C1"/>
<keyword evidence="3" id="KW-1185">Reference proteome</keyword>
<gene>
    <name evidence="2" type="ORF">BKA05_000451</name>
</gene>
<dbReference type="InterPro" id="IPR029058">
    <property type="entry name" value="AB_hydrolase_fold"/>
</dbReference>
<keyword evidence="1" id="KW-0732">Signal</keyword>
<protein>
    <recommendedName>
        <fullName evidence="4">Alpha/beta hydrolase family protein</fullName>
    </recommendedName>
</protein>
<dbReference type="SUPFAM" id="SSF53474">
    <property type="entry name" value="alpha/beta-Hydrolases"/>
    <property type="match status" value="1"/>
</dbReference>
<reference evidence="2 3" key="1">
    <citation type="submission" date="2020-07" db="EMBL/GenBank/DDBJ databases">
        <title>Sequencing the genomes of 1000 actinobacteria strains.</title>
        <authorList>
            <person name="Klenk H.-P."/>
        </authorList>
    </citation>
    <scope>NUCLEOTIDE SEQUENCE [LARGE SCALE GENOMIC DNA]</scope>
    <source>
        <strain evidence="2 3">DSM 18248</strain>
    </source>
</reference>
<proteinExistence type="predicted"/>
<dbReference type="RefSeq" id="WP_179529985.1">
    <property type="nucleotide sequence ID" value="NZ_BAAAPP010000002.1"/>
</dbReference>
<evidence type="ECO:0000256" key="1">
    <source>
        <dbReference type="SAM" id="SignalP"/>
    </source>
</evidence>
<name>A0A7Z0C3C1_9ACTN</name>
<dbReference type="Proteomes" id="UP000537326">
    <property type="component" value="Unassembled WGS sequence"/>
</dbReference>
<feature type="chain" id="PRO_5031575675" description="Alpha/beta hydrolase family protein" evidence="1">
    <location>
        <begin position="29"/>
        <end position="263"/>
    </location>
</feature>